<organism evidence="3 4">
    <name type="scientific">Legionella lansingensis</name>
    <dbReference type="NCBI Taxonomy" id="45067"/>
    <lineage>
        <taxon>Bacteria</taxon>
        <taxon>Pseudomonadati</taxon>
        <taxon>Pseudomonadota</taxon>
        <taxon>Gammaproteobacteria</taxon>
        <taxon>Legionellales</taxon>
        <taxon>Legionellaceae</taxon>
        <taxon>Legionella</taxon>
    </lineage>
</organism>
<reference evidence="3 4" key="1">
    <citation type="submission" date="2015-11" db="EMBL/GenBank/DDBJ databases">
        <title>Genomic analysis of 38 Legionella species identifies large and diverse effector repertoires.</title>
        <authorList>
            <person name="Burstein D."/>
            <person name="Amaro F."/>
            <person name="Zusman T."/>
            <person name="Lifshitz Z."/>
            <person name="Cohen O."/>
            <person name="Gilbert J.A."/>
            <person name="Pupko T."/>
            <person name="Shuman H.A."/>
            <person name="Segal G."/>
        </authorList>
    </citation>
    <scope>NUCLEOTIDE SEQUENCE [LARGE SCALE GENOMIC DNA]</scope>
    <source>
        <strain evidence="3 4">ATCC 49751</strain>
    </source>
</reference>
<keyword evidence="1" id="KW-0547">Nucleotide-binding</keyword>
<dbReference type="Gene3D" id="3.40.50.300">
    <property type="entry name" value="P-loop containing nucleotide triphosphate hydrolases"/>
    <property type="match status" value="1"/>
</dbReference>
<dbReference type="eggNOG" id="COG1485">
    <property type="taxonomic scope" value="Bacteria"/>
</dbReference>
<dbReference type="PANTHER" id="PTHR12169">
    <property type="entry name" value="ATPASE N2B"/>
    <property type="match status" value="1"/>
</dbReference>
<dbReference type="GO" id="GO:0005524">
    <property type="term" value="F:ATP binding"/>
    <property type="evidence" value="ECO:0007669"/>
    <property type="project" value="UniProtKB-KW"/>
</dbReference>
<dbReference type="InterPro" id="IPR005654">
    <property type="entry name" value="ATPase_AFG1-like"/>
</dbReference>
<evidence type="ECO:0000256" key="1">
    <source>
        <dbReference type="ARBA" id="ARBA00022741"/>
    </source>
</evidence>
<keyword evidence="4" id="KW-1185">Reference proteome</keyword>
<protein>
    <submittedName>
        <fullName evidence="3">ATPase N2B (Nucleotide (GTP) binding protein)</fullName>
    </submittedName>
</protein>
<gene>
    <name evidence="3" type="ORF">Llan_1502</name>
</gene>
<dbReference type="Pfam" id="PF03969">
    <property type="entry name" value="AFG1_ATPase"/>
    <property type="match status" value="1"/>
</dbReference>
<dbReference type="STRING" id="45067.Llan_1502"/>
<dbReference type="GO" id="GO:0005737">
    <property type="term" value="C:cytoplasm"/>
    <property type="evidence" value="ECO:0007669"/>
    <property type="project" value="TreeGrafter"/>
</dbReference>
<sequence length="361" mass="41714">MILLKRYEEAIAQGEIEDDALQRQVLTSMQRLADELQLPRRSWLNWLQKIPAPIGLYIHGPVGVGKTYLMDLFYAEIDEQQKARIHFHHFMQQVDGQLRRLQGKKDPLRYIAADFAKTIRLLCFDEFIVNDVAHAMILAELLQALFAEGIILVATSNTPPDDLYLNGIQRARFLPAIALIKTHCEVIYLSEKRDYRLGREPLHTAYIFPLGPAADKMLEEQFSAISQHSQNAGHLNVQNRMIPFIKCSEKAVWFDFNVICNLPRSQLDYLEIADRFDTVFISNIPILSENDTVRVILLIHFIDVMYDRGIRVVMSAASPLAELYTQGEMSETFKRTLSRLQEMQSVDYLKRHPRRLTQDLV</sequence>
<name>A0A0W0VQH0_9GAMM</name>
<dbReference type="NCBIfam" id="NF040713">
    <property type="entry name" value="ZapE"/>
    <property type="match status" value="1"/>
</dbReference>
<dbReference type="EMBL" id="LNYI01000028">
    <property type="protein sequence ID" value="KTD22239.1"/>
    <property type="molecule type" value="Genomic_DNA"/>
</dbReference>
<dbReference type="SUPFAM" id="SSF52540">
    <property type="entry name" value="P-loop containing nucleoside triphosphate hydrolases"/>
    <property type="match status" value="1"/>
</dbReference>
<dbReference type="PANTHER" id="PTHR12169:SF6">
    <property type="entry name" value="AFG1-LIKE ATPASE"/>
    <property type="match status" value="1"/>
</dbReference>
<proteinExistence type="predicted"/>
<keyword evidence="2" id="KW-0067">ATP-binding</keyword>
<evidence type="ECO:0000313" key="3">
    <source>
        <dbReference type="EMBL" id="KTD22239.1"/>
    </source>
</evidence>
<evidence type="ECO:0000313" key="4">
    <source>
        <dbReference type="Proteomes" id="UP000054869"/>
    </source>
</evidence>
<comment type="caution">
    <text evidence="3">The sequence shown here is derived from an EMBL/GenBank/DDBJ whole genome shotgun (WGS) entry which is preliminary data.</text>
</comment>
<dbReference type="AlphaFoldDB" id="A0A0W0VQH0"/>
<dbReference type="OrthoDB" id="9774491at2"/>
<evidence type="ECO:0000256" key="2">
    <source>
        <dbReference type="ARBA" id="ARBA00022840"/>
    </source>
</evidence>
<accession>A0A0W0VQH0</accession>
<dbReference type="RefSeq" id="WP_028372649.1">
    <property type="nucleotide sequence ID" value="NZ_CAAAJD010000003.1"/>
</dbReference>
<dbReference type="PATRIC" id="fig|45067.4.peg.1573"/>
<dbReference type="Proteomes" id="UP000054869">
    <property type="component" value="Unassembled WGS sequence"/>
</dbReference>
<dbReference type="InterPro" id="IPR027417">
    <property type="entry name" value="P-loop_NTPase"/>
</dbReference>
<dbReference type="GO" id="GO:0016887">
    <property type="term" value="F:ATP hydrolysis activity"/>
    <property type="evidence" value="ECO:0007669"/>
    <property type="project" value="InterPro"/>
</dbReference>